<dbReference type="PANTHER" id="PTHR11645:SF0">
    <property type="entry name" value="PYRROLINE-5-CARBOXYLATE REDUCTASE 3"/>
    <property type="match status" value="1"/>
</dbReference>
<dbReference type="PANTHER" id="PTHR11645">
    <property type="entry name" value="PYRROLINE-5-CARBOXYLATE REDUCTASE"/>
    <property type="match status" value="1"/>
</dbReference>
<organism evidence="10 11">
    <name type="scientific">Neglectibacter timonensis</name>
    <dbReference type="NCBI Taxonomy" id="1776382"/>
    <lineage>
        <taxon>Bacteria</taxon>
        <taxon>Bacillati</taxon>
        <taxon>Bacillota</taxon>
        <taxon>Clostridia</taxon>
        <taxon>Eubacteriales</taxon>
        <taxon>Oscillospiraceae</taxon>
        <taxon>Neglectibacter</taxon>
    </lineage>
</organism>
<evidence type="ECO:0000259" key="9">
    <source>
        <dbReference type="Pfam" id="PF14748"/>
    </source>
</evidence>
<dbReference type="Gene3D" id="3.40.50.720">
    <property type="entry name" value="NAD(P)-binding Rossmann-like Domain"/>
    <property type="match status" value="1"/>
</dbReference>
<dbReference type="Gene3D" id="1.10.3730.10">
    <property type="entry name" value="ProC C-terminal domain-like"/>
    <property type="match status" value="1"/>
</dbReference>
<dbReference type="NCBIfam" id="TIGR00112">
    <property type="entry name" value="proC"/>
    <property type="match status" value="1"/>
</dbReference>
<dbReference type="SUPFAM" id="SSF51735">
    <property type="entry name" value="NAD(P)-binding Rossmann-fold domains"/>
    <property type="match status" value="1"/>
</dbReference>
<feature type="domain" description="Pyrroline-5-carboxylate reductase catalytic N-terminal" evidence="8">
    <location>
        <begin position="2"/>
        <end position="96"/>
    </location>
</feature>
<evidence type="ECO:0000256" key="1">
    <source>
        <dbReference type="ARBA" id="ARBA00005525"/>
    </source>
</evidence>
<evidence type="ECO:0000256" key="6">
    <source>
        <dbReference type="NCBIfam" id="TIGR00112"/>
    </source>
</evidence>
<dbReference type="InterPro" id="IPR008927">
    <property type="entry name" value="6-PGluconate_DH-like_C_sf"/>
</dbReference>
<dbReference type="EC" id="1.5.1.2" evidence="5 6"/>
<dbReference type="HAMAP" id="MF_01925">
    <property type="entry name" value="P5C_reductase"/>
    <property type="match status" value="1"/>
</dbReference>
<comment type="subcellular location">
    <subcellularLocation>
        <location evidence="5">Cytoplasm</location>
    </subcellularLocation>
</comment>
<keyword evidence="4 5" id="KW-0560">Oxidoreductase</keyword>
<evidence type="ECO:0000259" key="8">
    <source>
        <dbReference type="Pfam" id="PF03807"/>
    </source>
</evidence>
<proteinExistence type="inferred from homology"/>
<dbReference type="PIRSF" id="PIRSF000193">
    <property type="entry name" value="Pyrrol-5-carb_rd"/>
    <property type="match status" value="1"/>
</dbReference>
<comment type="pathway">
    <text evidence="5 7">Amino-acid biosynthesis; L-proline biosynthesis; L-proline from L-glutamate 5-semialdehyde: step 1/1.</text>
</comment>
<comment type="similarity">
    <text evidence="1 5 7">Belongs to the pyrroline-5-carboxylate reductase family.</text>
</comment>
<evidence type="ECO:0000256" key="7">
    <source>
        <dbReference type="RuleBase" id="RU003903"/>
    </source>
</evidence>
<dbReference type="SUPFAM" id="SSF48179">
    <property type="entry name" value="6-phosphogluconate dehydrogenase C-terminal domain-like"/>
    <property type="match status" value="1"/>
</dbReference>
<keyword evidence="3 5" id="KW-0521">NADP</keyword>
<comment type="function">
    <text evidence="5">Catalyzes the reduction of 1-pyrroline-5-carboxylate (PCA) to L-proline.</text>
</comment>
<evidence type="ECO:0000256" key="3">
    <source>
        <dbReference type="ARBA" id="ARBA00022857"/>
    </source>
</evidence>
<sequence length="267" mass="27826">MKLGFIGCGNMAKAMIGGIIKSGACPREDIIASDAFAPARSAAAETLGIVVTEDNCEVAAQADVLVLAVKPQFYEEVIAGLRGSLRQDQLIITIAPGKTLSWLAEQLGEETAVIRTMPNTPAMVGEGITAACPNARVSEEQLALGLKLLESFGKAEVVPERLIDAVVAVSGSSPAYIFMLIEAMGDAAVAEGMPRAQAYTFAAQAVMGSAKMVLETGKHPGELKDMVCSPAGTTIEAVQALEESGFRSSVMSAMRICAEKSRSMGKA</sequence>
<keyword evidence="11" id="KW-1185">Reference proteome</keyword>
<dbReference type="InterPro" id="IPR029036">
    <property type="entry name" value="P5CR_dimer"/>
</dbReference>
<dbReference type="Proteomes" id="UP001524473">
    <property type="component" value="Unassembled WGS sequence"/>
</dbReference>
<comment type="catalytic activity">
    <reaction evidence="5 7">
        <text>L-proline + NADP(+) = (S)-1-pyrroline-5-carboxylate + NADPH + 2 H(+)</text>
        <dbReference type="Rhea" id="RHEA:14109"/>
        <dbReference type="ChEBI" id="CHEBI:15378"/>
        <dbReference type="ChEBI" id="CHEBI:17388"/>
        <dbReference type="ChEBI" id="CHEBI:57783"/>
        <dbReference type="ChEBI" id="CHEBI:58349"/>
        <dbReference type="ChEBI" id="CHEBI:60039"/>
        <dbReference type="EC" id="1.5.1.2"/>
    </reaction>
</comment>
<keyword evidence="5" id="KW-0963">Cytoplasm</keyword>
<feature type="domain" description="Pyrroline-5-carboxylate reductase dimerisation" evidence="9">
    <location>
        <begin position="160"/>
        <end position="264"/>
    </location>
</feature>
<dbReference type="InterPro" id="IPR028939">
    <property type="entry name" value="P5C_Rdtase_cat_N"/>
</dbReference>
<dbReference type="RefSeq" id="WP_066866893.1">
    <property type="nucleotide sequence ID" value="NZ_CABKVV010000014.1"/>
</dbReference>
<name>A0ABT1RXF4_9FIRM</name>
<keyword evidence="2 5" id="KW-0641">Proline biosynthesis</keyword>
<reference evidence="10 11" key="1">
    <citation type="submission" date="2022-06" db="EMBL/GenBank/DDBJ databases">
        <title>Isolation of gut microbiota from human fecal samples.</title>
        <authorList>
            <person name="Pamer E.G."/>
            <person name="Barat B."/>
            <person name="Waligurski E."/>
            <person name="Medina S."/>
            <person name="Paddock L."/>
            <person name="Mostad J."/>
        </authorList>
    </citation>
    <scope>NUCLEOTIDE SEQUENCE [LARGE SCALE GENOMIC DNA]</scope>
    <source>
        <strain evidence="10 11">DFI.9.73</strain>
    </source>
</reference>
<comment type="caution">
    <text evidence="10">The sequence shown here is derived from an EMBL/GenBank/DDBJ whole genome shotgun (WGS) entry which is preliminary data.</text>
</comment>
<evidence type="ECO:0000256" key="4">
    <source>
        <dbReference type="ARBA" id="ARBA00023002"/>
    </source>
</evidence>
<dbReference type="PROSITE" id="PS00521">
    <property type="entry name" value="P5CR"/>
    <property type="match status" value="1"/>
</dbReference>
<evidence type="ECO:0000256" key="5">
    <source>
        <dbReference type="HAMAP-Rule" id="MF_01925"/>
    </source>
</evidence>
<evidence type="ECO:0000313" key="11">
    <source>
        <dbReference type="Proteomes" id="UP001524473"/>
    </source>
</evidence>
<protein>
    <recommendedName>
        <fullName evidence="5 6">Pyrroline-5-carboxylate reductase</fullName>
        <shortName evidence="5">P5C reductase</shortName>
        <shortName evidence="5">P5CR</shortName>
        <ecNumber evidence="5 6">1.5.1.2</ecNumber>
    </recommendedName>
    <alternativeName>
        <fullName evidence="5">PCA reductase</fullName>
    </alternativeName>
</protein>
<accession>A0ABT1RXF4</accession>
<evidence type="ECO:0000256" key="2">
    <source>
        <dbReference type="ARBA" id="ARBA00022650"/>
    </source>
</evidence>
<comment type="catalytic activity">
    <reaction evidence="5">
        <text>L-proline + NAD(+) = (S)-1-pyrroline-5-carboxylate + NADH + 2 H(+)</text>
        <dbReference type="Rhea" id="RHEA:14105"/>
        <dbReference type="ChEBI" id="CHEBI:15378"/>
        <dbReference type="ChEBI" id="CHEBI:17388"/>
        <dbReference type="ChEBI" id="CHEBI:57540"/>
        <dbReference type="ChEBI" id="CHEBI:57945"/>
        <dbReference type="ChEBI" id="CHEBI:60039"/>
        <dbReference type="EC" id="1.5.1.2"/>
    </reaction>
</comment>
<dbReference type="GeneID" id="90533628"/>
<dbReference type="Pfam" id="PF14748">
    <property type="entry name" value="P5CR_dimer"/>
    <property type="match status" value="1"/>
</dbReference>
<keyword evidence="5 7" id="KW-0028">Amino-acid biosynthesis</keyword>
<evidence type="ECO:0000313" key="10">
    <source>
        <dbReference type="EMBL" id="MCQ4839326.1"/>
    </source>
</evidence>
<dbReference type="InterPro" id="IPR000304">
    <property type="entry name" value="Pyrroline-COOH_reductase"/>
</dbReference>
<gene>
    <name evidence="5 10" type="primary">proC</name>
    <name evidence="10" type="ORF">NE695_05275</name>
</gene>
<dbReference type="InterPro" id="IPR036291">
    <property type="entry name" value="NAD(P)-bd_dom_sf"/>
</dbReference>
<dbReference type="GO" id="GO:0004735">
    <property type="term" value="F:pyrroline-5-carboxylate reductase activity"/>
    <property type="evidence" value="ECO:0007669"/>
    <property type="project" value="UniProtKB-EC"/>
</dbReference>
<dbReference type="EMBL" id="JANFZH010000009">
    <property type="protein sequence ID" value="MCQ4839326.1"/>
    <property type="molecule type" value="Genomic_DNA"/>
</dbReference>
<dbReference type="InterPro" id="IPR053790">
    <property type="entry name" value="P5CR-like_CS"/>
</dbReference>
<dbReference type="Pfam" id="PF03807">
    <property type="entry name" value="F420_oxidored"/>
    <property type="match status" value="1"/>
</dbReference>